<dbReference type="EMBL" id="BDIP01004337">
    <property type="protein sequence ID" value="GCA63640.1"/>
    <property type="molecule type" value="Genomic_DNA"/>
</dbReference>
<gene>
    <name evidence="1" type="ORF">KIPB_011054</name>
</gene>
<comment type="caution">
    <text evidence="1">The sequence shown here is derived from an EMBL/GenBank/DDBJ whole genome shotgun (WGS) entry which is preliminary data.</text>
</comment>
<proteinExistence type="predicted"/>
<dbReference type="AlphaFoldDB" id="A0A391NSK1"/>
<dbReference type="Proteomes" id="UP000265618">
    <property type="component" value="Unassembled WGS sequence"/>
</dbReference>
<reference evidence="1 2" key="1">
    <citation type="journal article" date="2018" name="PLoS ONE">
        <title>The draft genome of Kipferlia bialata reveals reductive genome evolution in fornicate parasites.</title>
        <authorList>
            <person name="Tanifuji G."/>
            <person name="Takabayashi S."/>
            <person name="Kume K."/>
            <person name="Takagi M."/>
            <person name="Nakayama T."/>
            <person name="Kamikawa R."/>
            <person name="Inagaki Y."/>
            <person name="Hashimoto T."/>
        </authorList>
    </citation>
    <scope>NUCLEOTIDE SEQUENCE [LARGE SCALE GENOMIC DNA]</scope>
    <source>
        <strain evidence="1">NY0173</strain>
    </source>
</reference>
<organism evidence="1 2">
    <name type="scientific">Kipferlia bialata</name>
    <dbReference type="NCBI Taxonomy" id="797122"/>
    <lineage>
        <taxon>Eukaryota</taxon>
        <taxon>Metamonada</taxon>
        <taxon>Carpediemonas-like organisms</taxon>
        <taxon>Kipferlia</taxon>
    </lineage>
</organism>
<evidence type="ECO:0000313" key="1">
    <source>
        <dbReference type="EMBL" id="GCA63640.1"/>
    </source>
</evidence>
<evidence type="ECO:0008006" key="3">
    <source>
        <dbReference type="Google" id="ProtNLM"/>
    </source>
</evidence>
<accession>A0A391NSK1</accession>
<protein>
    <recommendedName>
        <fullName evidence="3">P-loop containing nucleoside triphosphate hydrolase</fullName>
    </recommendedName>
</protein>
<keyword evidence="2" id="KW-1185">Reference proteome</keyword>
<name>A0A391NSK1_9EUKA</name>
<evidence type="ECO:0000313" key="2">
    <source>
        <dbReference type="Proteomes" id="UP000265618"/>
    </source>
</evidence>
<sequence>MSVVIITGDVDSGKTTWLLNYLEGKRFCGCIQLGHREREGEGEVAGEGLKLYSTLLVSPPARDADWVTDTTHKGEKAHADGVCVDRERETCCVHGPVTHLPLSLPLVGPAPPSVSMPHVTSGVLDSVVSTSVWAGASTPYLSATETDCLCIGPHSLLNHTFSMANTHLATLCKGPIATPIPTHREGEYSEDDERPVLVIDEIGPLELKRGKGLREGLIKVLGGYREGRWASIVISCRDRCVSALRDVLVESGVPAWDIAELRVKKHSLS</sequence>